<dbReference type="AlphaFoldDB" id="A0A7J4J094"/>
<proteinExistence type="predicted"/>
<comment type="caution">
    <text evidence="1">The sequence shown here is derived from an EMBL/GenBank/DDBJ whole genome shotgun (WGS) entry which is preliminary data.</text>
</comment>
<protein>
    <submittedName>
        <fullName evidence="1">Uncharacterized protein</fullName>
    </submittedName>
</protein>
<organism evidence="1 2">
    <name type="scientific">Candidatus Iainarchaeum sp</name>
    <dbReference type="NCBI Taxonomy" id="3101447"/>
    <lineage>
        <taxon>Archaea</taxon>
        <taxon>Candidatus Iainarchaeota</taxon>
        <taxon>Candidatus Iainarchaeia</taxon>
        <taxon>Candidatus Iainarchaeales</taxon>
        <taxon>Candidatus Iainarchaeaceae</taxon>
        <taxon>Candidatus Iainarchaeum</taxon>
    </lineage>
</organism>
<reference evidence="2" key="1">
    <citation type="journal article" date="2020" name="bioRxiv">
        <title>A rank-normalized archaeal taxonomy based on genome phylogeny resolves widespread incomplete and uneven classifications.</title>
        <authorList>
            <person name="Rinke C."/>
            <person name="Chuvochina M."/>
            <person name="Mussig A.J."/>
            <person name="Chaumeil P.-A."/>
            <person name="Waite D.W."/>
            <person name="Whitman W.B."/>
            <person name="Parks D.H."/>
            <person name="Hugenholtz P."/>
        </authorList>
    </citation>
    <scope>NUCLEOTIDE SEQUENCE [LARGE SCALE GENOMIC DNA]</scope>
</reference>
<evidence type="ECO:0000313" key="1">
    <source>
        <dbReference type="EMBL" id="HIH09909.1"/>
    </source>
</evidence>
<gene>
    <name evidence="1" type="ORF">HA254_04530</name>
</gene>
<dbReference type="Proteomes" id="UP000565078">
    <property type="component" value="Unassembled WGS sequence"/>
</dbReference>
<name>A0A7J4J094_9ARCH</name>
<dbReference type="EMBL" id="DUGC01000070">
    <property type="protein sequence ID" value="HIH09909.1"/>
    <property type="molecule type" value="Genomic_DNA"/>
</dbReference>
<evidence type="ECO:0000313" key="2">
    <source>
        <dbReference type="Proteomes" id="UP000565078"/>
    </source>
</evidence>
<sequence>LLISQNKITLNQNSLPQLSQSAIITFYNTDFDSPKILKDGTECTNCRITGYDKNTKTFVFSVPGF</sequence>
<feature type="non-terminal residue" evidence="1">
    <location>
        <position position="1"/>
    </location>
</feature>
<accession>A0A7J4J094</accession>